<evidence type="ECO:0000313" key="1">
    <source>
        <dbReference type="EMBL" id="KAK2665860.1"/>
    </source>
</evidence>
<protein>
    <submittedName>
        <fullName evidence="1">Uncharacterized protein</fullName>
    </submittedName>
</protein>
<dbReference type="AlphaFoldDB" id="A0AAE0CWB0"/>
<sequence length="274" mass="32243">MEVISGSCMKRKLEFLYAGDSEASRAAMLKKRFSETIFKAQQYKLNNKEIDSVQKTNRFPEERPEKCYCQGYAARVGADMKIDVKVERLRSEEKTRFETLKQADLKSEVKEKSWKCRPSEKKVMRIETRKQVDLRSEIKKRWWTSRCEKKSRFETLTQADHHLKSEVEERSRRKSISCEEKKVMFETLKRQQQRDGERAAAKIKLQKMENSAGIEVNLESFRQLESLSGCTLSFVRLQNQVVSVAFQGIRFWNPLDKFGLKIKDDDDDAIMEEL</sequence>
<proteinExistence type="predicted"/>
<name>A0AAE0CWB0_9ROSI</name>
<gene>
    <name evidence="1" type="ORF">Ddye_004434</name>
</gene>
<organism evidence="1 2">
    <name type="scientific">Dipteronia dyeriana</name>
    <dbReference type="NCBI Taxonomy" id="168575"/>
    <lineage>
        <taxon>Eukaryota</taxon>
        <taxon>Viridiplantae</taxon>
        <taxon>Streptophyta</taxon>
        <taxon>Embryophyta</taxon>
        <taxon>Tracheophyta</taxon>
        <taxon>Spermatophyta</taxon>
        <taxon>Magnoliopsida</taxon>
        <taxon>eudicotyledons</taxon>
        <taxon>Gunneridae</taxon>
        <taxon>Pentapetalae</taxon>
        <taxon>rosids</taxon>
        <taxon>malvids</taxon>
        <taxon>Sapindales</taxon>
        <taxon>Sapindaceae</taxon>
        <taxon>Hippocastanoideae</taxon>
        <taxon>Acereae</taxon>
        <taxon>Dipteronia</taxon>
    </lineage>
</organism>
<accession>A0AAE0CWB0</accession>
<evidence type="ECO:0000313" key="2">
    <source>
        <dbReference type="Proteomes" id="UP001280121"/>
    </source>
</evidence>
<dbReference type="Proteomes" id="UP001280121">
    <property type="component" value="Unassembled WGS sequence"/>
</dbReference>
<dbReference type="PANTHER" id="PTHR46136">
    <property type="entry name" value="TRANSCRIPTION FACTOR GTE8"/>
    <property type="match status" value="1"/>
</dbReference>
<reference evidence="1" key="1">
    <citation type="journal article" date="2023" name="Plant J.">
        <title>Genome sequences and population genomics provide insights into the demographic history, inbreeding, and mutation load of two 'living fossil' tree species of Dipteronia.</title>
        <authorList>
            <person name="Feng Y."/>
            <person name="Comes H.P."/>
            <person name="Chen J."/>
            <person name="Zhu S."/>
            <person name="Lu R."/>
            <person name="Zhang X."/>
            <person name="Li P."/>
            <person name="Qiu J."/>
            <person name="Olsen K.M."/>
            <person name="Qiu Y."/>
        </authorList>
    </citation>
    <scope>NUCLEOTIDE SEQUENCE</scope>
    <source>
        <strain evidence="1">KIB01</strain>
    </source>
</reference>
<dbReference type="EMBL" id="JANJYI010000001">
    <property type="protein sequence ID" value="KAK2665860.1"/>
    <property type="molecule type" value="Genomic_DNA"/>
</dbReference>
<dbReference type="InterPro" id="IPR052442">
    <property type="entry name" value="Env_Response_Regulator"/>
</dbReference>
<dbReference type="PANTHER" id="PTHR46136:SF19">
    <property type="entry name" value="TRANSCRIPTION FACTOR GTE12"/>
    <property type="match status" value="1"/>
</dbReference>
<keyword evidence="2" id="KW-1185">Reference proteome</keyword>
<comment type="caution">
    <text evidence="1">The sequence shown here is derived from an EMBL/GenBank/DDBJ whole genome shotgun (WGS) entry which is preliminary data.</text>
</comment>